<dbReference type="OrthoDB" id="9801795at2"/>
<dbReference type="GO" id="GO:0006083">
    <property type="term" value="P:acetate metabolic process"/>
    <property type="evidence" value="ECO:0007669"/>
    <property type="project" value="InterPro"/>
</dbReference>
<feature type="domain" description="Acetyl-CoA hydrolase/transferase C-terminal" evidence="4">
    <location>
        <begin position="268"/>
        <end position="418"/>
    </location>
</feature>
<comment type="caution">
    <text evidence="5">The sequence shown here is derived from an EMBL/GenBank/DDBJ whole genome shotgun (WGS) entry which is preliminary data.</text>
</comment>
<dbReference type="EMBL" id="RJJD01000008">
    <property type="protein sequence ID" value="RNI25798.1"/>
    <property type="molecule type" value="Genomic_DNA"/>
</dbReference>
<dbReference type="Pfam" id="PF02550">
    <property type="entry name" value="AcetylCoA_hydro"/>
    <property type="match status" value="1"/>
</dbReference>
<evidence type="ECO:0000256" key="1">
    <source>
        <dbReference type="ARBA" id="ARBA00009632"/>
    </source>
</evidence>
<dbReference type="PANTHER" id="PTHR21432">
    <property type="entry name" value="ACETYL-COA HYDROLASE-RELATED"/>
    <property type="match status" value="1"/>
</dbReference>
<dbReference type="InterPro" id="IPR038460">
    <property type="entry name" value="AcetylCoA_hyd_C_sf"/>
</dbReference>
<comment type="similarity">
    <text evidence="1">Belongs to the acetyl-CoA hydrolase/transferase family.</text>
</comment>
<dbReference type="AlphaFoldDB" id="A0A3M9MM88"/>
<dbReference type="InterPro" id="IPR046433">
    <property type="entry name" value="ActCoA_hydro"/>
</dbReference>
<evidence type="ECO:0000259" key="4">
    <source>
        <dbReference type="Pfam" id="PF13336"/>
    </source>
</evidence>
<dbReference type="InterPro" id="IPR026888">
    <property type="entry name" value="AcetylCoA_hyd_C"/>
</dbReference>
<evidence type="ECO:0000259" key="3">
    <source>
        <dbReference type="Pfam" id="PF02550"/>
    </source>
</evidence>
<evidence type="ECO:0000313" key="6">
    <source>
        <dbReference type="Proteomes" id="UP000272117"/>
    </source>
</evidence>
<dbReference type="InterPro" id="IPR003702">
    <property type="entry name" value="ActCoA_hydro_N"/>
</dbReference>
<keyword evidence="6" id="KW-1185">Reference proteome</keyword>
<dbReference type="InterPro" id="IPR037171">
    <property type="entry name" value="NagB/RpiA_transferase-like"/>
</dbReference>
<name>A0A3M9MM88_9BACT</name>
<reference evidence="5 6" key="1">
    <citation type="submission" date="2018-11" db="EMBL/GenBank/DDBJ databases">
        <title>Rufibacter latericius sp. nov., isolated from water in Baiyang Lake.</title>
        <authorList>
            <person name="Yang Y."/>
        </authorList>
    </citation>
    <scope>NUCLEOTIDE SEQUENCE [LARGE SCALE GENOMIC DNA]</scope>
    <source>
        <strain evidence="5 6">R-22-1c-1</strain>
    </source>
</reference>
<dbReference type="RefSeq" id="WP_123127423.1">
    <property type="nucleotide sequence ID" value="NZ_RJJD01000008.1"/>
</dbReference>
<accession>A0A3M9MM88</accession>
<evidence type="ECO:0000256" key="2">
    <source>
        <dbReference type="ARBA" id="ARBA00022679"/>
    </source>
</evidence>
<feature type="domain" description="Acetyl-CoA hydrolase/transferase N-terminal" evidence="3">
    <location>
        <begin position="11"/>
        <end position="177"/>
    </location>
</feature>
<dbReference type="Gene3D" id="3.40.1080.10">
    <property type="entry name" value="Glutaconate Coenzyme A-transferase"/>
    <property type="match status" value="1"/>
</dbReference>
<proteinExistence type="inferred from homology"/>
<dbReference type="Gene3D" id="3.30.750.70">
    <property type="entry name" value="4-hydroxybutyrate coenzyme like domains"/>
    <property type="match status" value="1"/>
</dbReference>
<sequence length="427" mass="46184">MSLQPDYTTAEEAVKLIKSGDRVFVHGAAMTPLRLVNAVSARGPELLGVEFIHMHTEGPAPYTFPEHAESFKTNACFVGGNIRQALNEGTADYIPIFLSEISLLFRRNILPLDVALVQVSPPDIHGFCSLGSSVDVALSAVETAKILIAEVNPRVPRSHGDGVVHISKFHAKVQVDEPLPEHKNKPAGEVETQIGQLVASLVEDGATLQMGIGGIPDAVLAQLGNHKDLGIHTEMFSDGIILLVEKGIITGAKKKVLKHKIVSCFVNGSQKVFDFLHDNPAVVMKETVFTNDTSIIRQNPKTTAINSAIEVDLTGQVCADSIGMYQFSGVGGQMDFMRGAALSEGGKPIIALPSITNKGESKIVNVLKAGASVTTTRAHVHYIVTEFGIADLYGKNLRQRAKELIRIAHPTHQEELERLAFERFKVL</sequence>
<evidence type="ECO:0000313" key="5">
    <source>
        <dbReference type="EMBL" id="RNI25798.1"/>
    </source>
</evidence>
<dbReference type="PANTHER" id="PTHR21432:SF20">
    <property type="entry name" value="ACETYL-COA HYDROLASE"/>
    <property type="match status" value="1"/>
</dbReference>
<protein>
    <submittedName>
        <fullName evidence="5">4-hydroxybutyrate CoA-transferase</fullName>
    </submittedName>
</protein>
<dbReference type="Proteomes" id="UP000272117">
    <property type="component" value="Unassembled WGS sequence"/>
</dbReference>
<dbReference type="SUPFAM" id="SSF100950">
    <property type="entry name" value="NagB/RpiA/CoA transferase-like"/>
    <property type="match status" value="2"/>
</dbReference>
<dbReference type="Gene3D" id="3.40.1080.20">
    <property type="entry name" value="Acetyl-CoA hydrolase/transferase C-terminal domain"/>
    <property type="match status" value="1"/>
</dbReference>
<organism evidence="5 6">
    <name type="scientific">Rufibacter latericius</name>
    <dbReference type="NCBI Taxonomy" id="2487040"/>
    <lineage>
        <taxon>Bacteria</taxon>
        <taxon>Pseudomonadati</taxon>
        <taxon>Bacteroidota</taxon>
        <taxon>Cytophagia</taxon>
        <taxon>Cytophagales</taxon>
        <taxon>Hymenobacteraceae</taxon>
        <taxon>Rufibacter</taxon>
    </lineage>
</organism>
<dbReference type="GO" id="GO:0008775">
    <property type="term" value="F:acetate CoA-transferase activity"/>
    <property type="evidence" value="ECO:0007669"/>
    <property type="project" value="InterPro"/>
</dbReference>
<keyword evidence="2 5" id="KW-0808">Transferase</keyword>
<dbReference type="Pfam" id="PF13336">
    <property type="entry name" value="AcetylCoA_hyd_C"/>
    <property type="match status" value="1"/>
</dbReference>
<gene>
    <name evidence="5" type="ORF">EFB08_13190</name>
</gene>